<dbReference type="Proteomes" id="UP000243217">
    <property type="component" value="Unassembled WGS sequence"/>
</dbReference>
<dbReference type="InterPro" id="IPR011990">
    <property type="entry name" value="TPR-like_helical_dom_sf"/>
</dbReference>
<proteinExistence type="predicted"/>
<feature type="repeat" description="TPR" evidence="3">
    <location>
        <begin position="736"/>
        <end position="769"/>
    </location>
</feature>
<evidence type="ECO:0000313" key="6">
    <source>
        <dbReference type="Proteomes" id="UP000243217"/>
    </source>
</evidence>
<organism evidence="5 6">
    <name type="scientific">Thraustotheca clavata</name>
    <dbReference type="NCBI Taxonomy" id="74557"/>
    <lineage>
        <taxon>Eukaryota</taxon>
        <taxon>Sar</taxon>
        <taxon>Stramenopiles</taxon>
        <taxon>Oomycota</taxon>
        <taxon>Saprolegniomycetes</taxon>
        <taxon>Saprolegniales</taxon>
        <taxon>Achlyaceae</taxon>
        <taxon>Thraustotheca</taxon>
    </lineage>
</organism>
<evidence type="ECO:0000313" key="5">
    <source>
        <dbReference type="EMBL" id="OQR86978.1"/>
    </source>
</evidence>
<gene>
    <name evidence="5" type="ORF">THRCLA_10500</name>
</gene>
<feature type="repeat" description="TPR" evidence="3">
    <location>
        <begin position="702"/>
        <end position="735"/>
    </location>
</feature>
<protein>
    <submittedName>
        <fullName evidence="5">Tetratricopeptide repeat protein</fullName>
    </submittedName>
</protein>
<evidence type="ECO:0000256" key="4">
    <source>
        <dbReference type="SAM" id="MobiDB-lite"/>
    </source>
</evidence>
<feature type="compositionally biased region" description="Low complexity" evidence="4">
    <location>
        <begin position="394"/>
        <end position="404"/>
    </location>
</feature>
<dbReference type="Gene3D" id="6.10.140.2040">
    <property type="match status" value="3"/>
</dbReference>
<comment type="caution">
    <text evidence="5">The sequence shown here is derived from an EMBL/GenBank/DDBJ whole genome shotgun (WGS) entry which is preliminary data.</text>
</comment>
<dbReference type="PANTHER" id="PTHR16193:SF0">
    <property type="entry name" value="TETRATRICOPEPTIDE REPEAT PROTEIN 27"/>
    <property type="match status" value="1"/>
</dbReference>
<dbReference type="Gene3D" id="1.25.40.10">
    <property type="entry name" value="Tetratricopeptide repeat domain"/>
    <property type="match status" value="1"/>
</dbReference>
<dbReference type="SMART" id="SM00028">
    <property type="entry name" value="TPR"/>
    <property type="match status" value="4"/>
</dbReference>
<dbReference type="Pfam" id="PF13432">
    <property type="entry name" value="TPR_16"/>
    <property type="match status" value="1"/>
</dbReference>
<dbReference type="SMART" id="SM00707">
    <property type="entry name" value="RPEL"/>
    <property type="match status" value="2"/>
</dbReference>
<feature type="compositionally biased region" description="Acidic residues" evidence="4">
    <location>
        <begin position="416"/>
        <end position="425"/>
    </location>
</feature>
<keyword evidence="2 3" id="KW-0802">TPR repeat</keyword>
<sequence>LFFNCRRSMDSDDEFSVFSMDASTMANVIEDEGPTDVEILQQAEVAVIETNATAIENLLTQNSSLQNILNMALLLCKENYADVLRLDEVKKLLQRLNTADSRVNCGPSAHSCSWISHALEEIFTSENNSLSIIYTTLFAGIAFLNLYVQLNYTGPAIEDEKLSDLYELCRVLLPKKDSEVSKSALHTNAVISLQVDGESPFSICEHPYYLELSRCLLHFLGMQSYVNWSHSESINNISKFTPMDLYTRQPRTLNGFQRPIAISITVATRSLVTSSWWCARALIAHQRLLITKEASNTLWTETQYCFSYVLQNFHSTNCSNPYLPARGQLEWGLAQHFFEVKNKGRADYSRALQTTGLQVQLSGSMGKRTKFQVKEVAQMVLFAKSRVENEQKSSESAAATAQTTHVDFGGLKKDEDDGEPSDELTPEEKLIADGEAAYRTITRDQADPDNILLENIAFTDAIENSNLQVIDQTILLALCLDVKNSNANDGLTREQMMPYLTRVLDNPNNWMVYSTGLLERAWLECETMRSRERAVLQIQALVDQHTTRLTITQTSLKMIEDAAPAHERMEYIYSLVFPPRYALKRDLAERYLGLGVYASALEIFKELEMWDEIVQCHQLLDQPKRAEALIRQRLEVAPTPFMWCSLGDITEDIAHYETSWNLSQGRFARAKRSWARKLYEKGDTNGAITHLIDATKVQPMFTQAWFFLGSLAMRTNQWTIAFEAFTHVVQLSPDDGEAWGNIGSIHLRLKNYGQAFSAFQEALKQKRSMWQMWENFLLCAMEVQRYGDAMYAIHQLLDLREKHKRPIDHEILAWLVQAVVYPETTEKTDEEDQEATDASKVNVSSMAVLDDDDDDTILTITPPVSEFNYKKQLAKLLGRITSIVTNNPKLWQVYAHYHDGCGHPQKALECRLKECRALQKAGWETNEQDVVLLCKAALRLANDYIKEGSKTSLHDCRMYLRSLLKKAQLDYARLPEVKQLMTKKSHKAKKAGVSTAPSSPVKKAVGKSSSYPTTPIAKATSSSPLASDIPDEVYADTTVKGVAPRIERRLSSRPDAHELDYQNIIHALNMAPQIQAAAKSLERKLNANSVGHLLEKRRSMNELADQGLVADCTKIAPTLHAKSDQLKRQLTAAKLNKQITRRPSQKELAEQGVLDDAHVAPCLIATAKKLERTMIENQVGHLLETRPDIHNVVSQHICPEPPQVANSIQSAMHSLDRHLKADQLSRKLRSRRSFEQLFVGAKKRSNSKEENAARRARYTLALKAASRIAADKLISPTEKGRLKDLILSDDRRVMNALHNYEADNDVEEMLDSLYRIAKDKIRV</sequence>
<dbReference type="OrthoDB" id="1936594at2759"/>
<dbReference type="InterPro" id="IPR019734">
    <property type="entry name" value="TPR_rpt"/>
</dbReference>
<dbReference type="STRING" id="74557.A0A1V9YMP6"/>
<keyword evidence="6" id="KW-1185">Reference proteome</keyword>
<evidence type="ECO:0000256" key="2">
    <source>
        <dbReference type="ARBA" id="ARBA00022803"/>
    </source>
</evidence>
<reference evidence="5 6" key="1">
    <citation type="journal article" date="2014" name="Genome Biol. Evol.">
        <title>The secreted proteins of Achlya hypogyna and Thraustotheca clavata identify the ancestral oomycete secretome and reveal gene acquisitions by horizontal gene transfer.</title>
        <authorList>
            <person name="Misner I."/>
            <person name="Blouin N."/>
            <person name="Leonard G."/>
            <person name="Richards T.A."/>
            <person name="Lane C.E."/>
        </authorList>
    </citation>
    <scope>NUCLEOTIDE SEQUENCE [LARGE SCALE GENOMIC DNA]</scope>
    <source>
        <strain evidence="5 6">ATCC 34112</strain>
    </source>
</reference>
<dbReference type="EMBL" id="JNBS01003459">
    <property type="protein sequence ID" value="OQR86978.1"/>
    <property type="molecule type" value="Genomic_DNA"/>
</dbReference>
<dbReference type="PANTHER" id="PTHR16193">
    <property type="entry name" value="TETRATRICOPEPTIDE REPEAT PROTEIN 27"/>
    <property type="match status" value="1"/>
</dbReference>
<name>A0A1V9YMP6_9STRA</name>
<keyword evidence="1" id="KW-0677">Repeat</keyword>
<feature type="region of interest" description="Disordered" evidence="4">
    <location>
        <begin position="392"/>
        <end position="425"/>
    </location>
</feature>
<feature type="region of interest" description="Disordered" evidence="4">
    <location>
        <begin position="983"/>
        <end position="1023"/>
    </location>
</feature>
<dbReference type="PROSITE" id="PS50005">
    <property type="entry name" value="TPR"/>
    <property type="match status" value="2"/>
</dbReference>
<dbReference type="InterPro" id="IPR004018">
    <property type="entry name" value="RPEL_repeat"/>
</dbReference>
<feature type="compositionally biased region" description="Polar residues" evidence="4">
    <location>
        <begin position="1007"/>
        <end position="1023"/>
    </location>
</feature>
<evidence type="ECO:0000256" key="3">
    <source>
        <dbReference type="PROSITE-ProRule" id="PRU00339"/>
    </source>
</evidence>
<accession>A0A1V9YMP6</accession>
<feature type="non-terminal residue" evidence="5">
    <location>
        <position position="1"/>
    </location>
</feature>
<dbReference type="SUPFAM" id="SSF48452">
    <property type="entry name" value="TPR-like"/>
    <property type="match status" value="1"/>
</dbReference>
<evidence type="ECO:0000256" key="1">
    <source>
        <dbReference type="ARBA" id="ARBA00022737"/>
    </source>
</evidence>
<dbReference type="InterPro" id="IPR044244">
    <property type="entry name" value="TTC27/Emw1"/>
</dbReference>